<feature type="transmembrane region" description="Helical" evidence="9">
    <location>
        <begin position="7"/>
        <end position="29"/>
    </location>
</feature>
<dbReference type="Gene3D" id="1.10.287.130">
    <property type="match status" value="1"/>
</dbReference>
<organism evidence="11 12">
    <name type="scientific">Peredibacter starrii</name>
    <dbReference type="NCBI Taxonomy" id="28202"/>
    <lineage>
        <taxon>Bacteria</taxon>
        <taxon>Pseudomonadati</taxon>
        <taxon>Bdellovibrionota</taxon>
        <taxon>Bacteriovoracia</taxon>
        <taxon>Bacteriovoracales</taxon>
        <taxon>Bacteriovoracaceae</taxon>
        <taxon>Peredibacter</taxon>
    </lineage>
</organism>
<comment type="catalytic activity">
    <reaction evidence="1">
        <text>ATP + protein L-histidine = ADP + protein N-phospho-L-histidine.</text>
        <dbReference type="EC" id="2.7.13.3"/>
    </reaction>
</comment>
<accession>A0AAX4HV77</accession>
<evidence type="ECO:0000256" key="6">
    <source>
        <dbReference type="ARBA" id="ARBA00022777"/>
    </source>
</evidence>
<proteinExistence type="predicted"/>
<feature type="transmembrane region" description="Helical" evidence="9">
    <location>
        <begin position="111"/>
        <end position="132"/>
    </location>
</feature>
<evidence type="ECO:0000256" key="8">
    <source>
        <dbReference type="ARBA" id="ARBA00023012"/>
    </source>
</evidence>
<dbReference type="RefSeq" id="WP_321399475.1">
    <property type="nucleotide sequence ID" value="NZ_CP139487.1"/>
</dbReference>
<dbReference type="Pfam" id="PF02518">
    <property type="entry name" value="HATPase_c"/>
    <property type="match status" value="1"/>
</dbReference>
<dbReference type="SUPFAM" id="SSF55874">
    <property type="entry name" value="ATPase domain of HSP90 chaperone/DNA topoisomerase II/histidine kinase"/>
    <property type="match status" value="1"/>
</dbReference>
<keyword evidence="8" id="KW-0902">Two-component regulatory system</keyword>
<protein>
    <recommendedName>
        <fullName evidence="2">histidine kinase</fullName>
        <ecNumber evidence="2">2.7.13.3</ecNumber>
    </recommendedName>
</protein>
<dbReference type="InterPro" id="IPR036890">
    <property type="entry name" value="HATPase_C_sf"/>
</dbReference>
<evidence type="ECO:0000259" key="10">
    <source>
        <dbReference type="PROSITE" id="PS50109"/>
    </source>
</evidence>
<name>A0AAX4HV77_9BACT</name>
<evidence type="ECO:0000256" key="4">
    <source>
        <dbReference type="ARBA" id="ARBA00022679"/>
    </source>
</evidence>
<keyword evidence="9" id="KW-0472">Membrane</keyword>
<keyword evidence="9" id="KW-1133">Transmembrane helix</keyword>
<feature type="transmembrane region" description="Helical" evidence="9">
    <location>
        <begin position="41"/>
        <end position="65"/>
    </location>
</feature>
<dbReference type="EC" id="2.7.13.3" evidence="2"/>
<evidence type="ECO:0000313" key="11">
    <source>
        <dbReference type="EMBL" id="WPU66855.1"/>
    </source>
</evidence>
<dbReference type="AlphaFoldDB" id="A0AAX4HV77"/>
<evidence type="ECO:0000256" key="3">
    <source>
        <dbReference type="ARBA" id="ARBA00022553"/>
    </source>
</evidence>
<dbReference type="PROSITE" id="PS50109">
    <property type="entry name" value="HIS_KIN"/>
    <property type="match status" value="1"/>
</dbReference>
<evidence type="ECO:0000256" key="7">
    <source>
        <dbReference type="ARBA" id="ARBA00022840"/>
    </source>
</evidence>
<reference evidence="11 12" key="1">
    <citation type="submission" date="2023-11" db="EMBL/GenBank/DDBJ databases">
        <title>Peredibacter starrii A3.12.</title>
        <authorList>
            <person name="Mitchell R.J."/>
        </authorList>
    </citation>
    <scope>NUCLEOTIDE SEQUENCE [LARGE SCALE GENOMIC DNA]</scope>
    <source>
        <strain evidence="11 12">A3.12</strain>
    </source>
</reference>
<evidence type="ECO:0000256" key="2">
    <source>
        <dbReference type="ARBA" id="ARBA00012438"/>
    </source>
</evidence>
<feature type="transmembrane region" description="Helical" evidence="9">
    <location>
        <begin position="86"/>
        <end position="105"/>
    </location>
</feature>
<dbReference type="PANTHER" id="PTHR43065:SF10">
    <property type="entry name" value="PEROXIDE STRESS-ACTIVATED HISTIDINE KINASE MAK3"/>
    <property type="match status" value="1"/>
</dbReference>
<dbReference type="Proteomes" id="UP001324634">
    <property type="component" value="Chromosome"/>
</dbReference>
<dbReference type="SMART" id="SM00387">
    <property type="entry name" value="HATPase_c"/>
    <property type="match status" value="1"/>
</dbReference>
<evidence type="ECO:0000313" key="12">
    <source>
        <dbReference type="Proteomes" id="UP001324634"/>
    </source>
</evidence>
<dbReference type="CDD" id="cd00082">
    <property type="entry name" value="HisKA"/>
    <property type="match status" value="1"/>
</dbReference>
<keyword evidence="3" id="KW-0597">Phosphoprotein</keyword>
<feature type="transmembrane region" description="Helical" evidence="9">
    <location>
        <begin position="139"/>
        <end position="160"/>
    </location>
</feature>
<dbReference type="PANTHER" id="PTHR43065">
    <property type="entry name" value="SENSOR HISTIDINE KINASE"/>
    <property type="match status" value="1"/>
</dbReference>
<dbReference type="Gene3D" id="3.30.565.10">
    <property type="entry name" value="Histidine kinase-like ATPase, C-terminal domain"/>
    <property type="match status" value="1"/>
</dbReference>
<feature type="transmembrane region" description="Helical" evidence="9">
    <location>
        <begin position="172"/>
        <end position="192"/>
    </location>
</feature>
<dbReference type="SUPFAM" id="SSF47384">
    <property type="entry name" value="Homodimeric domain of signal transducing histidine kinase"/>
    <property type="match status" value="1"/>
</dbReference>
<dbReference type="EMBL" id="CP139487">
    <property type="protein sequence ID" value="WPU66855.1"/>
    <property type="molecule type" value="Genomic_DNA"/>
</dbReference>
<sequence length="447" mass="50778">MKTSLSFLFLTALIPSILSMGLAFIKYYQTKKDEFLHLGEFYASMISVVGASFFFGVYSVIPWVWTVRTATLVMTDMTGTNCFKRFHLIALGAGAIISLGLGSLGSELPVAISPFAVVVGLIGISFILEAYLRPERSNFGLLHYWTSLLILGYFLSRMTFPLWVTDTDVRELGVWVDGFLLLLFSVSLYPLYAELVFEKQERFLEEVLHVRNKQLFSHSIFSEYKILSAGVTHEINNALTIINAKIEQLLRRKHSDDDEKGLRVILNSTNRISRSVRGLREFIYPHDFDEVLSVSEVIDHVLMLYGQRLKNHNVNVTTNGLGGKLVKGHRIQLEQVFLTLINNSVESIDQLDEKWIDINCRSRGNSVEIVIRDSSTGEDIEVENMLSLPFLSTKENVDSGIRLVLAKDIVEKHGGTFNYVKDDENTAFKIRLPQVESEENLQNRMYQ</sequence>
<keyword evidence="5" id="KW-0547">Nucleotide-binding</keyword>
<dbReference type="InterPro" id="IPR003661">
    <property type="entry name" value="HisK_dim/P_dom"/>
</dbReference>
<evidence type="ECO:0000256" key="9">
    <source>
        <dbReference type="SAM" id="Phobius"/>
    </source>
</evidence>
<keyword evidence="7 11" id="KW-0067">ATP-binding</keyword>
<evidence type="ECO:0000256" key="5">
    <source>
        <dbReference type="ARBA" id="ARBA00022741"/>
    </source>
</evidence>
<dbReference type="InterPro" id="IPR003594">
    <property type="entry name" value="HATPase_dom"/>
</dbReference>
<dbReference type="GO" id="GO:0005524">
    <property type="term" value="F:ATP binding"/>
    <property type="evidence" value="ECO:0007669"/>
    <property type="project" value="UniProtKB-KW"/>
</dbReference>
<keyword evidence="9" id="KW-0812">Transmembrane</keyword>
<gene>
    <name evidence="11" type="ORF">SOO65_08845</name>
</gene>
<feature type="domain" description="Histidine kinase" evidence="10">
    <location>
        <begin position="230"/>
        <end position="436"/>
    </location>
</feature>
<dbReference type="InterPro" id="IPR036097">
    <property type="entry name" value="HisK_dim/P_sf"/>
</dbReference>
<keyword evidence="12" id="KW-1185">Reference proteome</keyword>
<keyword evidence="6" id="KW-0418">Kinase</keyword>
<keyword evidence="4" id="KW-0808">Transferase</keyword>
<evidence type="ECO:0000256" key="1">
    <source>
        <dbReference type="ARBA" id="ARBA00000085"/>
    </source>
</evidence>
<dbReference type="GO" id="GO:0000155">
    <property type="term" value="F:phosphorelay sensor kinase activity"/>
    <property type="evidence" value="ECO:0007669"/>
    <property type="project" value="InterPro"/>
</dbReference>
<dbReference type="KEGG" id="psti:SOO65_08845"/>
<dbReference type="InterPro" id="IPR005467">
    <property type="entry name" value="His_kinase_dom"/>
</dbReference>